<proteinExistence type="predicted"/>
<reference evidence="2" key="1">
    <citation type="journal article" date="2014" name="Proc. Natl. Acad. Sci. U.S.A.">
        <title>Extensive sampling of basidiomycete genomes demonstrates inadequacy of the white-rot/brown-rot paradigm for wood decay fungi.</title>
        <authorList>
            <person name="Riley R."/>
            <person name="Salamov A.A."/>
            <person name="Brown D.W."/>
            <person name="Nagy L.G."/>
            <person name="Floudas D."/>
            <person name="Held B.W."/>
            <person name="Levasseur A."/>
            <person name="Lombard V."/>
            <person name="Morin E."/>
            <person name="Otillar R."/>
            <person name="Lindquist E.A."/>
            <person name="Sun H."/>
            <person name="LaButti K.M."/>
            <person name="Schmutz J."/>
            <person name="Jabbour D."/>
            <person name="Luo H."/>
            <person name="Baker S.E."/>
            <person name="Pisabarro A.G."/>
            <person name="Walton J.D."/>
            <person name="Blanchette R.A."/>
            <person name="Henrissat B."/>
            <person name="Martin F."/>
            <person name="Cullen D."/>
            <person name="Hibbett D.S."/>
            <person name="Grigoriev I.V."/>
        </authorList>
    </citation>
    <scope>NUCLEOTIDE SEQUENCE [LARGE SCALE GENOMIC DNA]</scope>
    <source>
        <strain evidence="2">FD-172 SS1</strain>
    </source>
</reference>
<dbReference type="AlphaFoldDB" id="A0A067MWS4"/>
<name>A0A067MWS4_BOTB1</name>
<keyword evidence="2" id="KW-1185">Reference proteome</keyword>
<evidence type="ECO:0000313" key="2">
    <source>
        <dbReference type="Proteomes" id="UP000027195"/>
    </source>
</evidence>
<sequence>MRWGWVLDKLSEQNLRLLATALGFCLVVSQSGRSVRYLPTSQRTNLRRKYTPHPGGSRIRAGEVTIFRFCPIL</sequence>
<dbReference type="Proteomes" id="UP000027195">
    <property type="component" value="Unassembled WGS sequence"/>
</dbReference>
<protein>
    <submittedName>
        <fullName evidence="1">Uncharacterized protein</fullName>
    </submittedName>
</protein>
<dbReference type="HOGENOM" id="CLU_2704505_0_0_1"/>
<dbReference type="InParanoid" id="A0A067MWS4"/>
<organism evidence="1 2">
    <name type="scientific">Botryobasidium botryosum (strain FD-172 SS1)</name>
    <dbReference type="NCBI Taxonomy" id="930990"/>
    <lineage>
        <taxon>Eukaryota</taxon>
        <taxon>Fungi</taxon>
        <taxon>Dikarya</taxon>
        <taxon>Basidiomycota</taxon>
        <taxon>Agaricomycotina</taxon>
        <taxon>Agaricomycetes</taxon>
        <taxon>Cantharellales</taxon>
        <taxon>Botryobasidiaceae</taxon>
        <taxon>Botryobasidium</taxon>
    </lineage>
</organism>
<gene>
    <name evidence="1" type="ORF">BOTBODRAFT_27491</name>
</gene>
<evidence type="ECO:0000313" key="1">
    <source>
        <dbReference type="EMBL" id="KDQ20069.1"/>
    </source>
</evidence>
<dbReference type="EMBL" id="KL198018">
    <property type="protein sequence ID" value="KDQ20069.1"/>
    <property type="molecule type" value="Genomic_DNA"/>
</dbReference>
<accession>A0A067MWS4</accession>